<dbReference type="PROSITE" id="PS50294">
    <property type="entry name" value="WD_REPEATS_REGION"/>
    <property type="match status" value="2"/>
</dbReference>
<evidence type="ECO:0000256" key="8">
    <source>
        <dbReference type="SAM" id="MobiDB-lite"/>
    </source>
</evidence>
<evidence type="ECO:0000259" key="9">
    <source>
        <dbReference type="Pfam" id="PF24807"/>
    </source>
</evidence>
<dbReference type="GO" id="GO:0005680">
    <property type="term" value="C:anaphase-promoting complex"/>
    <property type="evidence" value="ECO:0007669"/>
    <property type="project" value="TreeGrafter"/>
</dbReference>
<evidence type="ECO:0000256" key="2">
    <source>
        <dbReference type="ARBA" id="ARBA00022574"/>
    </source>
</evidence>
<evidence type="ECO:0000313" key="11">
    <source>
        <dbReference type="Proteomes" id="UP000282613"/>
    </source>
</evidence>
<proteinExistence type="inferred from homology"/>
<dbReference type="InterPro" id="IPR033010">
    <property type="entry name" value="Cdc20/Fizzy"/>
</dbReference>
<dbReference type="SMART" id="SM00320">
    <property type="entry name" value="WD40"/>
    <property type="match status" value="7"/>
</dbReference>
<dbReference type="STRING" id="60517.A0A0R3W4D3"/>
<dbReference type="InterPro" id="IPR015943">
    <property type="entry name" value="WD40/YVTN_repeat-like_dom_sf"/>
</dbReference>
<keyword evidence="3" id="KW-0132">Cell division</keyword>
<evidence type="ECO:0000256" key="3">
    <source>
        <dbReference type="ARBA" id="ARBA00022618"/>
    </source>
</evidence>
<dbReference type="Pfam" id="PF24807">
    <property type="entry name" value="WD40_CDC20-Fz"/>
    <property type="match status" value="1"/>
</dbReference>
<name>A0A0R3W4D3_TAEAS</name>
<keyword evidence="11" id="KW-1185">Reference proteome</keyword>
<reference evidence="12" key="1">
    <citation type="submission" date="2017-02" db="UniProtKB">
        <authorList>
            <consortium name="WormBaseParasite"/>
        </authorList>
    </citation>
    <scope>IDENTIFICATION</scope>
</reference>
<dbReference type="GO" id="GO:1990757">
    <property type="term" value="F:ubiquitin ligase activator activity"/>
    <property type="evidence" value="ECO:0007669"/>
    <property type="project" value="TreeGrafter"/>
</dbReference>
<accession>A0A0R3W4D3</accession>
<comment type="similarity">
    <text evidence="1">Belongs to the WD repeat CDC20/Fizzy family.</text>
</comment>
<organism evidence="12">
    <name type="scientific">Taenia asiatica</name>
    <name type="common">Asian tapeworm</name>
    <dbReference type="NCBI Taxonomy" id="60517"/>
    <lineage>
        <taxon>Eukaryota</taxon>
        <taxon>Metazoa</taxon>
        <taxon>Spiralia</taxon>
        <taxon>Lophotrochozoa</taxon>
        <taxon>Platyhelminthes</taxon>
        <taxon>Cestoda</taxon>
        <taxon>Eucestoda</taxon>
        <taxon>Cyclophyllidea</taxon>
        <taxon>Taeniidae</taxon>
        <taxon>Taenia</taxon>
    </lineage>
</organism>
<dbReference type="GO" id="GO:0051301">
    <property type="term" value="P:cell division"/>
    <property type="evidence" value="ECO:0007669"/>
    <property type="project" value="UniProtKB-KW"/>
</dbReference>
<dbReference type="InterPro" id="IPR036322">
    <property type="entry name" value="WD40_repeat_dom_sf"/>
</dbReference>
<evidence type="ECO:0000256" key="6">
    <source>
        <dbReference type="ARBA" id="ARBA00023306"/>
    </source>
</evidence>
<dbReference type="InterPro" id="IPR056150">
    <property type="entry name" value="WD40_CDC20-Fz"/>
</dbReference>
<feature type="region of interest" description="Disordered" evidence="8">
    <location>
        <begin position="125"/>
        <end position="148"/>
    </location>
</feature>
<dbReference type="Gene3D" id="2.130.10.10">
    <property type="entry name" value="YVTN repeat-like/Quinoprotein amine dehydrogenase"/>
    <property type="match status" value="1"/>
</dbReference>
<dbReference type="SUPFAM" id="SSF50978">
    <property type="entry name" value="WD40 repeat-like"/>
    <property type="match status" value="1"/>
</dbReference>
<protein>
    <submittedName>
        <fullName evidence="12">WD_REPEATS_REGION domain-containing protein</fullName>
    </submittedName>
</protein>
<evidence type="ECO:0000313" key="10">
    <source>
        <dbReference type="EMBL" id="VDK34134.1"/>
    </source>
</evidence>
<dbReference type="InterPro" id="IPR001680">
    <property type="entry name" value="WD40_rpt"/>
</dbReference>
<evidence type="ECO:0000256" key="1">
    <source>
        <dbReference type="ARBA" id="ARBA00006445"/>
    </source>
</evidence>
<dbReference type="Proteomes" id="UP000282613">
    <property type="component" value="Unassembled WGS sequence"/>
</dbReference>
<dbReference type="AlphaFoldDB" id="A0A0R3W4D3"/>
<keyword evidence="2 7" id="KW-0853">WD repeat</keyword>
<feature type="repeat" description="WD" evidence="7">
    <location>
        <begin position="291"/>
        <end position="323"/>
    </location>
</feature>
<evidence type="ECO:0000256" key="5">
    <source>
        <dbReference type="ARBA" id="ARBA00022776"/>
    </source>
</evidence>
<dbReference type="OrthoDB" id="10263272at2759"/>
<evidence type="ECO:0000313" key="12">
    <source>
        <dbReference type="WBParaSite" id="TASK_0000486901-mRNA-1"/>
    </source>
</evidence>
<dbReference type="EMBL" id="UYRS01018376">
    <property type="protein sequence ID" value="VDK34134.1"/>
    <property type="molecule type" value="Genomic_DNA"/>
</dbReference>
<dbReference type="PANTHER" id="PTHR19918:SF8">
    <property type="entry name" value="FI02843P"/>
    <property type="match status" value="1"/>
</dbReference>
<reference evidence="10 11" key="2">
    <citation type="submission" date="2018-11" db="EMBL/GenBank/DDBJ databases">
        <authorList>
            <consortium name="Pathogen Informatics"/>
        </authorList>
    </citation>
    <scope>NUCLEOTIDE SEQUENCE [LARGE SCALE GENOMIC DNA]</scope>
</reference>
<dbReference type="PROSITE" id="PS50082">
    <property type="entry name" value="WD_REPEATS_2"/>
    <property type="match status" value="3"/>
</dbReference>
<evidence type="ECO:0000256" key="4">
    <source>
        <dbReference type="ARBA" id="ARBA00022737"/>
    </source>
</evidence>
<dbReference type="WBParaSite" id="TASK_0000486901-mRNA-1">
    <property type="protein sequence ID" value="TASK_0000486901-mRNA-1"/>
    <property type="gene ID" value="TASK_0000486901"/>
</dbReference>
<dbReference type="PANTHER" id="PTHR19918">
    <property type="entry name" value="CELL DIVISION CYCLE 20 CDC20 FIZZY -RELATED"/>
    <property type="match status" value="1"/>
</dbReference>
<feature type="repeat" description="WD" evidence="7">
    <location>
        <begin position="425"/>
        <end position="456"/>
    </location>
</feature>
<feature type="domain" description="CDC20/Fizzy WD40" evidence="9">
    <location>
        <begin position="158"/>
        <end position="456"/>
    </location>
</feature>
<dbReference type="GO" id="GO:1905786">
    <property type="term" value="P:positive regulation of anaphase-promoting complex-dependent catabolic process"/>
    <property type="evidence" value="ECO:0007669"/>
    <property type="project" value="TreeGrafter"/>
</dbReference>
<dbReference type="GO" id="GO:0010997">
    <property type="term" value="F:anaphase-promoting complex binding"/>
    <property type="evidence" value="ECO:0007669"/>
    <property type="project" value="InterPro"/>
</dbReference>
<keyword evidence="4" id="KW-0677">Repeat</keyword>
<evidence type="ECO:0000256" key="7">
    <source>
        <dbReference type="PROSITE-ProRule" id="PRU00221"/>
    </source>
</evidence>
<feature type="repeat" description="WD" evidence="7">
    <location>
        <begin position="211"/>
        <end position="246"/>
    </location>
</feature>
<dbReference type="GO" id="GO:0031145">
    <property type="term" value="P:anaphase-promoting complex-dependent catabolic process"/>
    <property type="evidence" value="ECO:0007669"/>
    <property type="project" value="TreeGrafter"/>
</dbReference>
<keyword evidence="5" id="KW-0498">Mitosis</keyword>
<sequence>MRSSFARTLHEVKNCDGSLANALNNSKNMTINAAPLLLETSLPNLSNQSIHKSAKKKHSLTYDNGLLPSVFYRRPVTADCDGDRFIPNRRAMDMDRAQFYLTQAAAVSDPSSLPKLDDRILEFSRKRPSVPGRDPAAHEKSRSKQSVRYIPTRPENVLDAPDLLNDYYLNLIDWSEQCNIAVALDRDVYLWNARSGGVQLLMTAGLREEHITSVRFSPHDGNILAVGTSMGRLQLWDVEHTSLQRTMLRDDGDPARIPALAWRDHVVTSASRTGEIRHHDIRVAQHLVGYSDAHTQEVCGLQWSPDDRFLASGGNDNLVCIYSANEAFKLSGGRPDHVFNEHVAAVKAIAWCPWKPTLLATGGGTRDHHLRFWNVYSGACVRAVDVETQVSGIIWNGEFRELITGHGSGSLCIWKYPNIQKVKELNEHQDRILSIVASPDKEMVASCSGDETIRIWHCFKVDKAKKRLEEQRNASIFAFPRPMR</sequence>
<gene>
    <name evidence="10" type="ORF">TASK_LOCUS4870</name>
</gene>
<keyword evidence="6" id="KW-0131">Cell cycle</keyword>